<feature type="compositionally biased region" description="Polar residues" evidence="1">
    <location>
        <begin position="86"/>
        <end position="99"/>
    </location>
</feature>
<feature type="compositionally biased region" description="Low complexity" evidence="1">
    <location>
        <begin position="285"/>
        <end position="294"/>
    </location>
</feature>
<reference evidence="2" key="1">
    <citation type="submission" date="2022-07" db="EMBL/GenBank/DDBJ databases">
        <title>Phylogenomic reconstructions and comparative analyses of Kickxellomycotina fungi.</title>
        <authorList>
            <person name="Reynolds N.K."/>
            <person name="Stajich J.E."/>
            <person name="Barry K."/>
            <person name="Grigoriev I.V."/>
            <person name="Crous P."/>
            <person name="Smith M.E."/>
        </authorList>
    </citation>
    <scope>NUCLEOTIDE SEQUENCE</scope>
    <source>
        <strain evidence="2">NRRL 1566</strain>
    </source>
</reference>
<keyword evidence="3" id="KW-1185">Reference proteome</keyword>
<feature type="region of interest" description="Disordered" evidence="1">
    <location>
        <begin position="249"/>
        <end position="302"/>
    </location>
</feature>
<gene>
    <name evidence="2" type="ORF">IWW36_001440</name>
</gene>
<sequence>MSNFCVVRKTEEGKINSKVSSIESLLNPCHCKHNDRFCTCCKSEFSEFLTRTYPTQVVEQTAKTLTNTLKHKSSASEPATPAVASRSESTKVSCPSGPNASCCKTEPESLTELPAIKSATVQQRPVLPMPLQHRRLQPPPSQQRLPSLWNGSMQHQLPAPLRQPINAHHQQQPATAGQAGHAERPSCSCGCDCSKKLDMLIQAIEARIGLGQPLAPVSARGEPEWVRSVLSPVTAAPARARTSHIRTPSVGSLTRPLVPSSAPQTARRTSFGQQPLPAIQNRQRSVSASSASTSGKDHPTSAIQRQESFAAGVVPPVTWQQPALPTSVCGKGQPSLQPQQTLPVKSCCDGKARPSNGKCAAHCSGDCACCKQPKWVPGNAGNATVDADGALSCSCGCHKPFGECSDCIKDKCMGLYESNV</sequence>
<feature type="region of interest" description="Disordered" evidence="1">
    <location>
        <begin position="166"/>
        <end position="185"/>
    </location>
</feature>
<proteinExistence type="predicted"/>
<accession>A0A9W8IDV0</accession>
<comment type="caution">
    <text evidence="2">The sequence shown here is derived from an EMBL/GenBank/DDBJ whole genome shotgun (WGS) entry which is preliminary data.</text>
</comment>
<evidence type="ECO:0000313" key="2">
    <source>
        <dbReference type="EMBL" id="KAJ2851013.1"/>
    </source>
</evidence>
<dbReference type="EMBL" id="JANBUW010000019">
    <property type="protein sequence ID" value="KAJ2851013.1"/>
    <property type="molecule type" value="Genomic_DNA"/>
</dbReference>
<name>A0A9W8IDV0_9FUNG</name>
<evidence type="ECO:0000256" key="1">
    <source>
        <dbReference type="SAM" id="MobiDB-lite"/>
    </source>
</evidence>
<feature type="region of interest" description="Disordered" evidence="1">
    <location>
        <begin position="69"/>
        <end position="101"/>
    </location>
</feature>
<dbReference type="OrthoDB" id="5600085at2759"/>
<protein>
    <submittedName>
        <fullName evidence="2">Uncharacterized protein</fullName>
    </submittedName>
</protein>
<dbReference type="AlphaFoldDB" id="A0A9W8IDV0"/>
<dbReference type="Proteomes" id="UP001139887">
    <property type="component" value="Unassembled WGS sequence"/>
</dbReference>
<evidence type="ECO:0000313" key="3">
    <source>
        <dbReference type="Proteomes" id="UP001139887"/>
    </source>
</evidence>
<organism evidence="2 3">
    <name type="scientific">Coemansia brasiliensis</name>
    <dbReference type="NCBI Taxonomy" id="2650707"/>
    <lineage>
        <taxon>Eukaryota</taxon>
        <taxon>Fungi</taxon>
        <taxon>Fungi incertae sedis</taxon>
        <taxon>Zoopagomycota</taxon>
        <taxon>Kickxellomycotina</taxon>
        <taxon>Kickxellomycetes</taxon>
        <taxon>Kickxellales</taxon>
        <taxon>Kickxellaceae</taxon>
        <taxon>Coemansia</taxon>
    </lineage>
</organism>
<feature type="compositionally biased region" description="Polar residues" evidence="1">
    <location>
        <begin position="261"/>
        <end position="273"/>
    </location>
</feature>